<gene>
    <name evidence="2" type="ORF">RFULGI_LOCUS4872</name>
</gene>
<dbReference type="Proteomes" id="UP000789396">
    <property type="component" value="Unassembled WGS sequence"/>
</dbReference>
<organism evidence="2 3">
    <name type="scientific">Racocetra fulgida</name>
    <dbReference type="NCBI Taxonomy" id="60492"/>
    <lineage>
        <taxon>Eukaryota</taxon>
        <taxon>Fungi</taxon>
        <taxon>Fungi incertae sedis</taxon>
        <taxon>Mucoromycota</taxon>
        <taxon>Glomeromycotina</taxon>
        <taxon>Glomeromycetes</taxon>
        <taxon>Diversisporales</taxon>
        <taxon>Gigasporaceae</taxon>
        <taxon>Racocetra</taxon>
    </lineage>
</organism>
<feature type="region of interest" description="Disordered" evidence="1">
    <location>
        <begin position="431"/>
        <end position="450"/>
    </location>
</feature>
<dbReference type="OrthoDB" id="2494860at2759"/>
<proteinExistence type="predicted"/>
<keyword evidence="3" id="KW-1185">Reference proteome</keyword>
<reference evidence="2" key="1">
    <citation type="submission" date="2021-06" db="EMBL/GenBank/DDBJ databases">
        <authorList>
            <person name="Kallberg Y."/>
            <person name="Tangrot J."/>
            <person name="Rosling A."/>
        </authorList>
    </citation>
    <scope>NUCLEOTIDE SEQUENCE</scope>
    <source>
        <strain evidence="2">IN212</strain>
    </source>
</reference>
<evidence type="ECO:0000256" key="1">
    <source>
        <dbReference type="SAM" id="MobiDB-lite"/>
    </source>
</evidence>
<comment type="caution">
    <text evidence="2">The sequence shown here is derived from an EMBL/GenBank/DDBJ whole genome shotgun (WGS) entry which is preliminary data.</text>
</comment>
<name>A0A9N9FS86_9GLOM</name>
<feature type="compositionally biased region" description="Basic and acidic residues" evidence="1">
    <location>
        <begin position="439"/>
        <end position="450"/>
    </location>
</feature>
<dbReference type="EMBL" id="CAJVPZ010005104">
    <property type="protein sequence ID" value="CAG8556456.1"/>
    <property type="molecule type" value="Genomic_DNA"/>
</dbReference>
<dbReference type="AlphaFoldDB" id="A0A9N9FS86"/>
<sequence length="895" mass="102818">MKEEKAFRLARRIQQMHGDNVQVFATNYTYVIEDITRYRLLRRILVTEENRITTPAFFWQDALPYFSLEDIAQATIHCPPELFSKDPSIYPDLYRIYYYPDRRDPKLFKYVPEGHSDALEHARTIIKMDRKSCAATIKMFFKNERERNPALFVYLEESLQIALQVTTPVAFYPMNSGTFLGMLADKTYRKLYNHTIASGTSNIETPHIQIKNDFRNAYLNAGKPYQLRPFFYYYNAALKLSANNQMDAITAQRTVDSILSDYRLHKKFQANFQVGYTKLGATANPTQQFHYGKCDPCFQTLVQYLSQNFFHYEYQEPASEKSSTTLAPIKLISKPKTTTNLNTDDEEFPDDWTDEDSCATTQITNQTNTLLTELKKEINQALSAQNKGKRTHGDQADFDNQTFAKIDKQLEQPDHTTTRNKHFIQNEYLLGDDCPGESHPSKGKDKESRAAKRFYDYLDPKQIYKKNNKERKTSYNQTSYAITLLNHPDPTPQEICANPNLADINPHLQPSIQPGQQQCLHINLTNVLNNHLPAPTNNTCLIDAVAHALNDNTHVHAQAISDESPMLTNIELTTIAQQLGFTAQVITLHRHNDVLINAGQELILGFGWVPHHWVYLGQIAKLHGATSTHEYPDITINNLARITNGAWKSYTPKAKRAKHYIRAIKNKHTETIHHIQTENDENKGHEFDAIVEKTRPKKSVYYDPNPETRLNDKMPEVLYFKNLAKLSQQAITLYPDSNSVSTATDNSQIAYTYSNSQVLTLNSDYGIMINEYASVIKTIKRGDHFAPQVHNYLAKMLPNCRFQVDTDGTSVRARELQRYWQYLFEHEIIPTPAVQITVKEPEPQPANTPTKYFNDVDDTVSFDHSIYGASLPRIKIDRVAGTIDYNFKGNPYLNE</sequence>
<protein>
    <submittedName>
        <fullName evidence="2">844_t:CDS:1</fullName>
    </submittedName>
</protein>
<evidence type="ECO:0000313" key="2">
    <source>
        <dbReference type="EMBL" id="CAG8556456.1"/>
    </source>
</evidence>
<accession>A0A9N9FS86</accession>
<evidence type="ECO:0000313" key="3">
    <source>
        <dbReference type="Proteomes" id="UP000789396"/>
    </source>
</evidence>